<reference evidence="1 2" key="1">
    <citation type="journal article" date="2013" name="Appl. Environ. Microbiol.">
        <title>Genome analysis suggests that the soil oligotrophic bacterium Agromonas oligotrophica (Bradyrhizobium oligotrophicum) is a nitrogen-fixing symbiont of Aeschynomene indica.</title>
        <authorList>
            <person name="Okubo T."/>
            <person name="Fukushima S."/>
            <person name="Itakura M."/>
            <person name="Oshima K."/>
            <person name="Longtonglang A."/>
            <person name="Teaumroong N."/>
            <person name="Mitsui H."/>
            <person name="Hattori M."/>
            <person name="Hattori R."/>
            <person name="Hattori T."/>
            <person name="Minamisawa K."/>
        </authorList>
    </citation>
    <scope>NUCLEOTIDE SEQUENCE [LARGE SCALE GENOMIC DNA]</scope>
    <source>
        <strain evidence="1 2">S58</strain>
    </source>
</reference>
<evidence type="ECO:0000313" key="2">
    <source>
        <dbReference type="Proteomes" id="UP000011841"/>
    </source>
</evidence>
<dbReference type="InterPro" id="IPR019285">
    <property type="entry name" value="DUF2336"/>
</dbReference>
<dbReference type="PATRIC" id="fig|1245469.3.peg.3401"/>
<name>M4Z6Y2_9BRAD</name>
<keyword evidence="2" id="KW-1185">Reference proteome</keyword>
<accession>M4Z6Y2</accession>
<dbReference type="eggNOG" id="COG5330">
    <property type="taxonomic scope" value="Bacteria"/>
</dbReference>
<dbReference type="KEGG" id="aol:S58_33260"/>
<proteinExistence type="predicted"/>
<dbReference type="STRING" id="1245469.S58_33260"/>
<organism evidence="1 2">
    <name type="scientific">Bradyrhizobium oligotrophicum S58</name>
    <dbReference type="NCBI Taxonomy" id="1245469"/>
    <lineage>
        <taxon>Bacteria</taxon>
        <taxon>Pseudomonadati</taxon>
        <taxon>Pseudomonadota</taxon>
        <taxon>Alphaproteobacteria</taxon>
        <taxon>Hyphomicrobiales</taxon>
        <taxon>Nitrobacteraceae</taxon>
        <taxon>Bradyrhizobium</taxon>
    </lineage>
</organism>
<protein>
    <recommendedName>
        <fullName evidence="3">DUF2336 domain-containing protein</fullName>
    </recommendedName>
</protein>
<evidence type="ECO:0000313" key="1">
    <source>
        <dbReference type="EMBL" id="BAM89323.1"/>
    </source>
</evidence>
<dbReference type="GeneID" id="301817178"/>
<dbReference type="RefSeq" id="WP_015666441.1">
    <property type="nucleotide sequence ID" value="NC_020453.1"/>
</dbReference>
<evidence type="ECO:0008006" key="3">
    <source>
        <dbReference type="Google" id="ProtNLM"/>
    </source>
</evidence>
<gene>
    <name evidence="1" type="ORF">S58_33260</name>
</gene>
<sequence>MPNNVLLQLEDILASRYVSRRDEILGRVTDLFVVGSGKFNEEHVDLFDHVLSKLLDNVAVAARAELGSRLAVLPDAPPRLIRHLAADETIAVAGPVLRQSDRLDEQTLVAAAQTRSQEHLLAISTRRILSEAITDVLVDRGDQAVVSNAANNGGARFSDHGFSGLVTKASDDPGLALKLWSRPDSPREVLVRLFVQASDAVRDQLASADATRAEIVELAVAQASDRLQAAARTRSADFANAKTYVEQLYASGQLQEGQLHGFAKEGNFDKVTLAMALMCKLPLDLVERAFVRKQPDQLLVLAKALDLSWVTTTTLLFMQANASGSTRPQLDQHLASFSQLQPRTAQSILQSYRTRQRAAE</sequence>
<dbReference type="HOGENOM" id="CLU_056688_1_1_5"/>
<dbReference type="Proteomes" id="UP000011841">
    <property type="component" value="Chromosome"/>
</dbReference>
<dbReference type="OrthoDB" id="7888976at2"/>
<dbReference type="EMBL" id="AP012603">
    <property type="protein sequence ID" value="BAM89323.1"/>
    <property type="molecule type" value="Genomic_DNA"/>
</dbReference>
<dbReference type="AlphaFoldDB" id="M4Z6Y2"/>
<dbReference type="Pfam" id="PF10098">
    <property type="entry name" value="DUF2336"/>
    <property type="match status" value="1"/>
</dbReference>